<keyword evidence="4" id="KW-1185">Reference proteome</keyword>
<dbReference type="Pfam" id="PF10947">
    <property type="entry name" value="DUF2628"/>
    <property type="match status" value="1"/>
</dbReference>
<dbReference type="RefSeq" id="WP_106058366.1">
    <property type="nucleotide sequence ID" value="NZ_PVXQ01000002.1"/>
</dbReference>
<evidence type="ECO:0000313" key="3">
    <source>
        <dbReference type="EMBL" id="PRR84407.1"/>
    </source>
</evidence>
<accession>A0A2T0BKM0</accession>
<feature type="transmembrane region" description="Helical" evidence="2">
    <location>
        <begin position="278"/>
        <end position="296"/>
    </location>
</feature>
<feature type="compositionally biased region" description="Low complexity" evidence="1">
    <location>
        <begin position="61"/>
        <end position="196"/>
    </location>
</feature>
<keyword evidence="2" id="KW-0472">Membrane</keyword>
<comment type="caution">
    <text evidence="3">The sequence shown here is derived from an EMBL/GenBank/DDBJ whole genome shotgun (WGS) entry which is preliminary data.</text>
</comment>
<evidence type="ECO:0000313" key="4">
    <source>
        <dbReference type="Proteomes" id="UP000239471"/>
    </source>
</evidence>
<gene>
    <name evidence="3" type="ORF">CLVI_03330</name>
</gene>
<evidence type="ECO:0000256" key="2">
    <source>
        <dbReference type="SAM" id="Phobius"/>
    </source>
</evidence>
<sequence>MFCPSCGKELDTNNVCINSDCPSNSQTTSEFESEFEKETINNNDSPIENVDENENPTNNDQNAGFNQSPNNNQNTGYNQNQSNNQNASYNQNNNNNQNAGYNQNNNNNQNAGYNQNNNNNQNAGYNQNSNNNQNAGYNQNSNNNQNAGYNQNSNNNQNNGYNQNANSNQNNGFNQNPNNNQNNYYNQGYNNNQGNSSIDKNGISAGEMMEFFGPKNTEYYMDKWNKSQENSSFISWNWPAFLFSFIWLCFRKMYSYAAIVLVVTTVSSIFLPGWASSIIGFAIMICSALFANQIYIKHSIDKIRTVKLTTGMNPSILFDRLRANGGITWVPVIILSVIFGLLFIMGVIAGFTESYNTIDPGYGTLY</sequence>
<dbReference type="AlphaFoldDB" id="A0A2T0BKM0"/>
<proteinExistence type="predicted"/>
<evidence type="ECO:0000256" key="1">
    <source>
        <dbReference type="SAM" id="MobiDB-lite"/>
    </source>
</evidence>
<organism evidence="3 4">
    <name type="scientific">Clostridium vincentii</name>
    <dbReference type="NCBI Taxonomy" id="52704"/>
    <lineage>
        <taxon>Bacteria</taxon>
        <taxon>Bacillati</taxon>
        <taxon>Bacillota</taxon>
        <taxon>Clostridia</taxon>
        <taxon>Eubacteriales</taxon>
        <taxon>Clostridiaceae</taxon>
        <taxon>Clostridium</taxon>
    </lineage>
</organism>
<reference evidence="3 4" key="1">
    <citation type="submission" date="2018-03" db="EMBL/GenBank/DDBJ databases">
        <title>Genome sequence of Clostridium vincentii DSM 10228.</title>
        <authorList>
            <person name="Poehlein A."/>
            <person name="Daniel R."/>
        </authorList>
    </citation>
    <scope>NUCLEOTIDE SEQUENCE [LARGE SCALE GENOMIC DNA]</scope>
    <source>
        <strain evidence="3 4">DSM 10228</strain>
    </source>
</reference>
<dbReference type="InterPro" id="IPR024399">
    <property type="entry name" value="DUF2628"/>
</dbReference>
<feature type="region of interest" description="Disordered" evidence="1">
    <location>
        <begin position="18"/>
        <end position="199"/>
    </location>
</feature>
<keyword evidence="2" id="KW-0812">Transmembrane</keyword>
<name>A0A2T0BKM0_9CLOT</name>
<dbReference type="Proteomes" id="UP000239471">
    <property type="component" value="Unassembled WGS sequence"/>
</dbReference>
<dbReference type="EMBL" id="PVXQ01000002">
    <property type="protein sequence ID" value="PRR84407.1"/>
    <property type="molecule type" value="Genomic_DNA"/>
</dbReference>
<feature type="transmembrane region" description="Helical" evidence="2">
    <location>
        <begin position="255"/>
        <end position="272"/>
    </location>
</feature>
<feature type="transmembrane region" description="Helical" evidence="2">
    <location>
        <begin position="327"/>
        <end position="351"/>
    </location>
</feature>
<protein>
    <submittedName>
        <fullName evidence="3">Pesticidal crystal protein cry11Bb</fullName>
    </submittedName>
</protein>
<keyword evidence="2" id="KW-1133">Transmembrane helix</keyword>
<feature type="transmembrane region" description="Helical" evidence="2">
    <location>
        <begin position="233"/>
        <end position="250"/>
    </location>
</feature>
<dbReference type="OrthoDB" id="1912922at2"/>